<dbReference type="Gene3D" id="3.90.226.10">
    <property type="entry name" value="2-enoyl-CoA Hydratase, Chain A, domain 1"/>
    <property type="match status" value="1"/>
</dbReference>
<name>A0A6J6RFQ9_9ZZZZ</name>
<reference evidence="2" key="1">
    <citation type="submission" date="2020-05" db="EMBL/GenBank/DDBJ databases">
        <authorList>
            <person name="Chiriac C."/>
            <person name="Salcher M."/>
            <person name="Ghai R."/>
            <person name="Kavagutti S V."/>
        </authorList>
    </citation>
    <scope>NUCLEOTIDE SEQUENCE</scope>
</reference>
<dbReference type="PANTHER" id="PTHR43802:SF1">
    <property type="entry name" value="IP11341P-RELATED"/>
    <property type="match status" value="1"/>
</dbReference>
<comment type="similarity">
    <text evidence="1">Belongs to the enoyl-CoA hydratase/isomerase family.</text>
</comment>
<proteinExistence type="inferred from homology"/>
<dbReference type="SUPFAM" id="SSF52096">
    <property type="entry name" value="ClpP/crotonase"/>
    <property type="match status" value="1"/>
</dbReference>
<organism evidence="2">
    <name type="scientific">freshwater metagenome</name>
    <dbReference type="NCBI Taxonomy" id="449393"/>
    <lineage>
        <taxon>unclassified sequences</taxon>
        <taxon>metagenomes</taxon>
        <taxon>ecological metagenomes</taxon>
    </lineage>
</organism>
<dbReference type="EMBL" id="CAEZXY010000097">
    <property type="protein sequence ID" value="CAB4719805.1"/>
    <property type="molecule type" value="Genomic_DNA"/>
</dbReference>
<dbReference type="Pfam" id="PF00378">
    <property type="entry name" value="ECH_1"/>
    <property type="match status" value="1"/>
</dbReference>
<dbReference type="InterPro" id="IPR001753">
    <property type="entry name" value="Enoyl-CoA_hydra/iso"/>
</dbReference>
<accession>A0A6J6RFQ9</accession>
<evidence type="ECO:0000313" key="2">
    <source>
        <dbReference type="EMBL" id="CAB4719805.1"/>
    </source>
</evidence>
<dbReference type="EMBL" id="CAFBRD010000122">
    <property type="protein sequence ID" value="CAB5078517.1"/>
    <property type="molecule type" value="Genomic_DNA"/>
</dbReference>
<dbReference type="CDD" id="cd06558">
    <property type="entry name" value="crotonase-like"/>
    <property type="match status" value="1"/>
</dbReference>
<dbReference type="PANTHER" id="PTHR43802">
    <property type="entry name" value="ENOYL-COA HYDRATASE"/>
    <property type="match status" value="1"/>
</dbReference>
<protein>
    <submittedName>
        <fullName evidence="2">Unannotated protein</fullName>
    </submittedName>
</protein>
<evidence type="ECO:0000313" key="3">
    <source>
        <dbReference type="EMBL" id="CAB5078517.1"/>
    </source>
</evidence>
<dbReference type="AlphaFoldDB" id="A0A6J6RFQ9"/>
<gene>
    <name evidence="2" type="ORF">UFOPK2624_01622</name>
    <name evidence="3" type="ORF">UFOPK4371_01668</name>
</gene>
<dbReference type="InterPro" id="IPR029045">
    <property type="entry name" value="ClpP/crotonase-like_dom_sf"/>
</dbReference>
<evidence type="ECO:0000256" key="1">
    <source>
        <dbReference type="ARBA" id="ARBA00005254"/>
    </source>
</evidence>
<sequence>MATDASHPLSENLTAVLFDVTDGVGVITLNRPDKYNSCDLALVTELEHLYKEIRYDDSVKVVVLTGAGDKAFCTGIDRDFAMDNRQPDSPFMMDDPMLKLGPKQADLWKPVITAVNGMCGGGAFYALGESEFIIAAEHATFFDPHTTYGMAACFEPMFMFDQMPWGELVRMSLMGNYERISAQTAHGWGMVSEVVPGDQLLDHTMEIASKLASLPQIAVQGTMRALWARRNMPRTQAIATANHLVEIGNRPEALAEGQAFFKSGVRVTPTVR</sequence>